<evidence type="ECO:0000313" key="2">
    <source>
        <dbReference type="EMBL" id="CAH1397260.1"/>
    </source>
</evidence>
<dbReference type="AlphaFoldDB" id="A0A9P0H825"/>
<feature type="chain" id="PRO_5040350887" description="Neuropeptide" evidence="1">
    <location>
        <begin position="21"/>
        <end position="83"/>
    </location>
</feature>
<feature type="signal peptide" evidence="1">
    <location>
        <begin position="1"/>
        <end position="20"/>
    </location>
</feature>
<evidence type="ECO:0000313" key="3">
    <source>
        <dbReference type="Proteomes" id="UP001152798"/>
    </source>
</evidence>
<proteinExistence type="predicted"/>
<protein>
    <recommendedName>
        <fullName evidence="4">Neuropeptide</fullName>
    </recommendedName>
</protein>
<reference evidence="2" key="1">
    <citation type="submission" date="2022-01" db="EMBL/GenBank/DDBJ databases">
        <authorList>
            <person name="King R."/>
        </authorList>
    </citation>
    <scope>NUCLEOTIDE SEQUENCE</scope>
</reference>
<keyword evidence="1" id="KW-0732">Signal</keyword>
<sequence>MKSIVLVGVLFTLATVYVYADQSSRNGTRHNLKAMWQGFELKNCNPTMCCPYMFSCCETVFCCKGPGLPIMHQVPCKNPMGLM</sequence>
<organism evidence="2 3">
    <name type="scientific">Nezara viridula</name>
    <name type="common">Southern green stink bug</name>
    <name type="synonym">Cimex viridulus</name>
    <dbReference type="NCBI Taxonomy" id="85310"/>
    <lineage>
        <taxon>Eukaryota</taxon>
        <taxon>Metazoa</taxon>
        <taxon>Ecdysozoa</taxon>
        <taxon>Arthropoda</taxon>
        <taxon>Hexapoda</taxon>
        <taxon>Insecta</taxon>
        <taxon>Pterygota</taxon>
        <taxon>Neoptera</taxon>
        <taxon>Paraneoptera</taxon>
        <taxon>Hemiptera</taxon>
        <taxon>Heteroptera</taxon>
        <taxon>Panheteroptera</taxon>
        <taxon>Pentatomomorpha</taxon>
        <taxon>Pentatomoidea</taxon>
        <taxon>Pentatomidae</taxon>
        <taxon>Pentatominae</taxon>
        <taxon>Nezara</taxon>
    </lineage>
</organism>
<keyword evidence="3" id="KW-1185">Reference proteome</keyword>
<evidence type="ECO:0008006" key="4">
    <source>
        <dbReference type="Google" id="ProtNLM"/>
    </source>
</evidence>
<evidence type="ECO:0000256" key="1">
    <source>
        <dbReference type="SAM" id="SignalP"/>
    </source>
</evidence>
<name>A0A9P0H825_NEZVI</name>
<dbReference type="EMBL" id="OV725079">
    <property type="protein sequence ID" value="CAH1397260.1"/>
    <property type="molecule type" value="Genomic_DNA"/>
</dbReference>
<accession>A0A9P0H825</accession>
<dbReference type="Proteomes" id="UP001152798">
    <property type="component" value="Chromosome 3"/>
</dbReference>
<gene>
    <name evidence="2" type="ORF">NEZAVI_LOCUS7119</name>
</gene>